<accession>A0A7X2NJ27</accession>
<evidence type="ECO:0000313" key="2">
    <source>
        <dbReference type="Proteomes" id="UP000429958"/>
    </source>
</evidence>
<proteinExistence type="predicted"/>
<name>A0A7X2NJ27_9CLOT</name>
<keyword evidence="2" id="KW-1185">Reference proteome</keyword>
<comment type="caution">
    <text evidence="1">The sequence shown here is derived from an EMBL/GenBank/DDBJ whole genome shotgun (WGS) entry which is preliminary data.</text>
</comment>
<dbReference type="Proteomes" id="UP000429958">
    <property type="component" value="Unassembled WGS sequence"/>
</dbReference>
<organism evidence="1 2">
    <name type="scientific">Clostridium porci</name>
    <dbReference type="NCBI Taxonomy" id="2605778"/>
    <lineage>
        <taxon>Bacteria</taxon>
        <taxon>Bacillati</taxon>
        <taxon>Bacillota</taxon>
        <taxon>Clostridia</taxon>
        <taxon>Eubacteriales</taxon>
        <taxon>Clostridiaceae</taxon>
        <taxon>Clostridium</taxon>
    </lineage>
</organism>
<sequence>MQGAQDVMQNGYKVEYAYKGEIRTGYVQFMGNNSKGNAKFAFVGTNNEGYITTFHTESGKSFWKMLNGENTPVINPK</sequence>
<protein>
    <submittedName>
        <fullName evidence="1">Uncharacterized protein</fullName>
    </submittedName>
</protein>
<dbReference type="AlphaFoldDB" id="A0A7X2NJ27"/>
<reference evidence="1 2" key="1">
    <citation type="submission" date="2019-08" db="EMBL/GenBank/DDBJ databases">
        <title>In-depth cultivation of the pig gut microbiome towards novel bacterial diversity and tailored functional studies.</title>
        <authorList>
            <person name="Wylensek D."/>
            <person name="Hitch T.C.A."/>
            <person name="Clavel T."/>
        </authorList>
    </citation>
    <scope>NUCLEOTIDE SEQUENCE [LARGE SCALE GENOMIC DNA]</scope>
    <source>
        <strain evidence="1 2">WCA-389-WT-23D1</strain>
    </source>
</reference>
<dbReference type="EMBL" id="VUMD01000002">
    <property type="protein sequence ID" value="MSS35715.1"/>
    <property type="molecule type" value="Genomic_DNA"/>
</dbReference>
<evidence type="ECO:0000313" key="1">
    <source>
        <dbReference type="EMBL" id="MSS35715.1"/>
    </source>
</evidence>
<gene>
    <name evidence="1" type="ORF">FYJ39_03745</name>
</gene>